<dbReference type="Gene3D" id="1.10.260.40">
    <property type="entry name" value="lambda repressor-like DNA-binding domains"/>
    <property type="match status" value="1"/>
</dbReference>
<dbReference type="SUPFAM" id="SSF47413">
    <property type="entry name" value="lambda repressor-like DNA-binding domains"/>
    <property type="match status" value="1"/>
</dbReference>
<keyword evidence="2" id="KW-0614">Plasmid</keyword>
<dbReference type="InterPro" id="IPR001387">
    <property type="entry name" value="Cro/C1-type_HTH"/>
</dbReference>
<dbReference type="PROSITE" id="PS50943">
    <property type="entry name" value="HTH_CROC1"/>
    <property type="match status" value="1"/>
</dbReference>
<dbReference type="Proteomes" id="UP000184749">
    <property type="component" value="Plasmid pRgalIE4872d"/>
</dbReference>
<dbReference type="SMART" id="SM00530">
    <property type="entry name" value="HTH_XRE"/>
    <property type="match status" value="1"/>
</dbReference>
<evidence type="ECO:0000259" key="1">
    <source>
        <dbReference type="PROSITE" id="PS50943"/>
    </source>
</evidence>
<name>A0A1L5NXV7_9HYPH</name>
<dbReference type="Pfam" id="PF01381">
    <property type="entry name" value="HTH_3"/>
    <property type="match status" value="1"/>
</dbReference>
<dbReference type="CDD" id="cd00093">
    <property type="entry name" value="HTH_XRE"/>
    <property type="match status" value="1"/>
</dbReference>
<accession>A0A1L5NXV7</accession>
<evidence type="ECO:0000313" key="3">
    <source>
        <dbReference type="Proteomes" id="UP000184749"/>
    </source>
</evidence>
<protein>
    <submittedName>
        <fullName evidence="2">Helix-turn-helix domain-containing protein</fullName>
    </submittedName>
</protein>
<dbReference type="EMBL" id="CP017105">
    <property type="protein sequence ID" value="APO72709.1"/>
    <property type="molecule type" value="Genomic_DNA"/>
</dbReference>
<dbReference type="GO" id="GO:0003677">
    <property type="term" value="F:DNA binding"/>
    <property type="evidence" value="ECO:0007669"/>
    <property type="project" value="InterPro"/>
</dbReference>
<evidence type="ECO:0000313" key="2">
    <source>
        <dbReference type="EMBL" id="APO72709.1"/>
    </source>
</evidence>
<reference evidence="2 3" key="1">
    <citation type="submission" date="2016-09" db="EMBL/GenBank/DDBJ databases">
        <title>The complete genome sequences of Rhizobium gallicum, symbiovars gallicum and phaseoli, symbionts associated to common bean (Phaseolus vulgaris).</title>
        <authorList>
            <person name="Bustos P."/>
            <person name="Santamaria R.I."/>
            <person name="Perez-Carrascal O.M."/>
            <person name="Juarez S."/>
            <person name="Lozano L."/>
            <person name="Martinez-Flores I."/>
            <person name="Martinez-Romero E."/>
            <person name="Cevallos M."/>
            <person name="Romero D."/>
            <person name="Davila G."/>
            <person name="Gonzalez V."/>
        </authorList>
    </citation>
    <scope>NUCLEOTIDE SEQUENCE [LARGE SCALE GENOMIC DNA]</scope>
    <source>
        <strain evidence="2 3">IE4872</strain>
        <plasmid evidence="3">prgalie4872d</plasmid>
    </source>
</reference>
<feature type="domain" description="HTH cro/C1-type" evidence="1">
    <location>
        <begin position="32"/>
        <end position="85"/>
    </location>
</feature>
<gene>
    <name evidence="2" type="ORF">IE4872_PD02197</name>
</gene>
<proteinExistence type="predicted"/>
<organism evidence="2 3">
    <name type="scientific">Rhizobium gallicum</name>
    <dbReference type="NCBI Taxonomy" id="56730"/>
    <lineage>
        <taxon>Bacteria</taxon>
        <taxon>Pseudomonadati</taxon>
        <taxon>Pseudomonadota</taxon>
        <taxon>Alphaproteobacteria</taxon>
        <taxon>Hyphomicrobiales</taxon>
        <taxon>Rhizobiaceae</taxon>
        <taxon>Rhizobium/Agrobacterium group</taxon>
        <taxon>Rhizobium</taxon>
    </lineage>
</organism>
<dbReference type="AlphaFoldDB" id="A0A1L5NXV7"/>
<geneLocation type="plasmid" evidence="3">
    <name>prgalie4872d</name>
</geneLocation>
<dbReference type="InterPro" id="IPR010982">
    <property type="entry name" value="Lambda_DNA-bd_dom_sf"/>
</dbReference>
<dbReference type="OrthoDB" id="9797478at2"/>
<dbReference type="RefSeq" id="WP_074072849.1">
    <property type="nucleotide sequence ID" value="NZ_CP017105.1"/>
</dbReference>
<sequence>MDDLDKLIQTLPEDEQRAVAKRADELVTAHNLRELRTLAGRTQEDVSARTGFKQTNVSRLEKRDDMKLSTLRDYVESLGGTLKIVADVAGKKVDLSSIAERSRHGSKI</sequence>